<organism evidence="2 3">
    <name type="scientific">Lymnaea stagnalis</name>
    <name type="common">Great pond snail</name>
    <name type="synonym">Helix stagnalis</name>
    <dbReference type="NCBI Taxonomy" id="6523"/>
    <lineage>
        <taxon>Eukaryota</taxon>
        <taxon>Metazoa</taxon>
        <taxon>Spiralia</taxon>
        <taxon>Lophotrochozoa</taxon>
        <taxon>Mollusca</taxon>
        <taxon>Gastropoda</taxon>
        <taxon>Heterobranchia</taxon>
        <taxon>Euthyneura</taxon>
        <taxon>Panpulmonata</taxon>
        <taxon>Hygrophila</taxon>
        <taxon>Lymnaeoidea</taxon>
        <taxon>Lymnaeidae</taxon>
        <taxon>Lymnaea</taxon>
    </lineage>
</organism>
<dbReference type="EMBL" id="CAXITT010000077">
    <property type="protein sequence ID" value="CAL1530866.1"/>
    <property type="molecule type" value="Genomic_DNA"/>
</dbReference>
<evidence type="ECO:0000256" key="1">
    <source>
        <dbReference type="SAM" id="MobiDB-lite"/>
    </source>
</evidence>
<proteinExistence type="predicted"/>
<accession>A0AAV2HAQ6</accession>
<evidence type="ECO:0000313" key="3">
    <source>
        <dbReference type="Proteomes" id="UP001497497"/>
    </source>
</evidence>
<sequence length="222" mass="25031">MDEPTHKELVKNVWVNFLAIFPLSEDANRICSLAKDEVMTAVIEGLPEDKDNFGGSRNLRSDSKSLKDLFFHCQNSIEENAESLTTKIRVLRSETVPKKDVFVCGSIPTKMDADVYNTLNAQSCQLICNQSFRFPLCKQWLDQMDKPGKDFINNLPTPSRILRQERWELPPFSPLVTSSTPSSTGSRPPLPNLTSTPKTTNESLRENPVVKKLFASELKADE</sequence>
<feature type="region of interest" description="Disordered" evidence="1">
    <location>
        <begin position="172"/>
        <end position="207"/>
    </location>
</feature>
<dbReference type="AlphaFoldDB" id="A0AAV2HAQ6"/>
<feature type="compositionally biased region" description="Low complexity" evidence="1">
    <location>
        <begin position="174"/>
        <end position="187"/>
    </location>
</feature>
<reference evidence="2 3" key="1">
    <citation type="submission" date="2024-04" db="EMBL/GenBank/DDBJ databases">
        <authorList>
            <consortium name="Genoscope - CEA"/>
            <person name="William W."/>
        </authorList>
    </citation>
    <scope>NUCLEOTIDE SEQUENCE [LARGE SCALE GENOMIC DNA]</scope>
</reference>
<protein>
    <submittedName>
        <fullName evidence="2">Uncharacterized protein</fullName>
    </submittedName>
</protein>
<dbReference type="Proteomes" id="UP001497497">
    <property type="component" value="Unassembled WGS sequence"/>
</dbReference>
<gene>
    <name evidence="2" type="ORF">GSLYS_00004991001</name>
</gene>
<comment type="caution">
    <text evidence="2">The sequence shown here is derived from an EMBL/GenBank/DDBJ whole genome shotgun (WGS) entry which is preliminary data.</text>
</comment>
<keyword evidence="3" id="KW-1185">Reference proteome</keyword>
<feature type="compositionally biased region" description="Polar residues" evidence="1">
    <location>
        <begin position="192"/>
        <end position="202"/>
    </location>
</feature>
<evidence type="ECO:0000313" key="2">
    <source>
        <dbReference type="EMBL" id="CAL1530866.1"/>
    </source>
</evidence>
<name>A0AAV2HAQ6_LYMST</name>